<dbReference type="PANTHER" id="PTHR37302:SF3">
    <property type="entry name" value="DAMAGE-INDUCIBLE PROTEIN DINB"/>
    <property type="match status" value="1"/>
</dbReference>
<dbReference type="EMBL" id="FNCH01000024">
    <property type="protein sequence ID" value="SDH43644.1"/>
    <property type="molecule type" value="Genomic_DNA"/>
</dbReference>
<name>A0A1G7ZW58_9SPHI</name>
<dbReference type="RefSeq" id="WP_090502561.1">
    <property type="nucleotide sequence ID" value="NZ_FNCH01000017.1"/>
</dbReference>
<proteinExistence type="inferred from homology"/>
<gene>
    <name evidence="4" type="ORF">SAMN05421827_11748</name>
    <name evidence="5" type="ORF">SAMN05421827_12465</name>
</gene>
<dbReference type="Pfam" id="PF05163">
    <property type="entry name" value="DinB"/>
    <property type="match status" value="1"/>
</dbReference>
<dbReference type="AlphaFoldDB" id="A0A1G7ZW58"/>
<dbReference type="PANTHER" id="PTHR37302">
    <property type="entry name" value="SLR1116 PROTEIN"/>
    <property type="match status" value="1"/>
</dbReference>
<evidence type="ECO:0000313" key="6">
    <source>
        <dbReference type="Proteomes" id="UP000199643"/>
    </source>
</evidence>
<organism evidence="4 6">
    <name type="scientific">Pedobacter terrae</name>
    <dbReference type="NCBI Taxonomy" id="405671"/>
    <lineage>
        <taxon>Bacteria</taxon>
        <taxon>Pseudomonadati</taxon>
        <taxon>Bacteroidota</taxon>
        <taxon>Sphingobacteriia</taxon>
        <taxon>Sphingobacteriales</taxon>
        <taxon>Sphingobacteriaceae</taxon>
        <taxon>Pedobacter</taxon>
    </lineage>
</organism>
<feature type="binding site" evidence="3">
    <location>
        <position position="131"/>
    </location>
    <ligand>
        <name>a divalent metal cation</name>
        <dbReference type="ChEBI" id="CHEBI:60240"/>
    </ligand>
</feature>
<reference evidence="4" key="1">
    <citation type="submission" date="2016-10" db="EMBL/GenBank/DDBJ databases">
        <authorList>
            <person name="de Groot N.N."/>
        </authorList>
    </citation>
    <scope>NUCLEOTIDE SEQUENCE [LARGE SCALE GENOMIC DNA]</scope>
    <source>
        <strain evidence="4">DSM 17933</strain>
    </source>
</reference>
<dbReference type="EMBL" id="FNCH01000017">
    <property type="protein sequence ID" value="SDH12888.1"/>
    <property type="molecule type" value="Genomic_DNA"/>
</dbReference>
<protein>
    <submittedName>
        <fullName evidence="4">Uncharacterized damage-inducible protein DinB (Forms a four-helix bundle)</fullName>
    </submittedName>
</protein>
<evidence type="ECO:0000256" key="1">
    <source>
        <dbReference type="ARBA" id="ARBA00008635"/>
    </source>
</evidence>
<evidence type="ECO:0000256" key="2">
    <source>
        <dbReference type="ARBA" id="ARBA00022723"/>
    </source>
</evidence>
<dbReference type="Gene3D" id="1.20.120.450">
    <property type="entry name" value="dinb family like domain"/>
    <property type="match status" value="1"/>
</dbReference>
<evidence type="ECO:0000256" key="3">
    <source>
        <dbReference type="PIRSR" id="PIRSR607837-1"/>
    </source>
</evidence>
<dbReference type="InterPro" id="IPR034660">
    <property type="entry name" value="DinB/YfiT-like"/>
</dbReference>
<comment type="similarity">
    <text evidence="1">Belongs to the DinB family.</text>
</comment>
<evidence type="ECO:0000313" key="4">
    <source>
        <dbReference type="EMBL" id="SDH12888.1"/>
    </source>
</evidence>
<dbReference type="SUPFAM" id="SSF109854">
    <property type="entry name" value="DinB/YfiT-like putative metalloenzymes"/>
    <property type="match status" value="1"/>
</dbReference>
<dbReference type="OrthoDB" id="118635at2"/>
<reference evidence="6" key="2">
    <citation type="submission" date="2016-10" db="EMBL/GenBank/DDBJ databases">
        <authorList>
            <person name="Varghese N."/>
            <person name="Submissions S."/>
        </authorList>
    </citation>
    <scope>NUCLEOTIDE SEQUENCE [LARGE SCALE GENOMIC DNA]</scope>
    <source>
        <strain evidence="6">DSM 17933</strain>
    </source>
</reference>
<keyword evidence="6" id="KW-1185">Reference proteome</keyword>
<feature type="binding site" evidence="3">
    <location>
        <position position="127"/>
    </location>
    <ligand>
        <name>a divalent metal cation</name>
        <dbReference type="ChEBI" id="CHEBI:60240"/>
    </ligand>
</feature>
<accession>A0A1G7ZW58</accession>
<dbReference type="STRING" id="405671.SAMN05421827_11748"/>
<feature type="binding site" evidence="3">
    <location>
        <position position="46"/>
    </location>
    <ligand>
        <name>a divalent metal cation</name>
        <dbReference type="ChEBI" id="CHEBI:60240"/>
    </ligand>
</feature>
<sequence>MLKQQYDFVLSSRNTLLTYIESVSKEDFLTDNSSFGRGSIKNLLVHICQTYCAWIGERALGIEQIFLPLETYQTFQECQTYFNQVDEYIGLFTEKFKGNELHEMELDRNGSILTVNPLQLFTHVITHEFHHKGQIMSLSRHLGYTPVDADIIR</sequence>
<dbReference type="Proteomes" id="UP000199643">
    <property type="component" value="Unassembled WGS sequence"/>
</dbReference>
<keyword evidence="2 3" id="KW-0479">Metal-binding</keyword>
<dbReference type="InterPro" id="IPR007837">
    <property type="entry name" value="DinB"/>
</dbReference>
<evidence type="ECO:0000313" key="5">
    <source>
        <dbReference type="EMBL" id="SDH43644.1"/>
    </source>
</evidence>
<dbReference type="GO" id="GO:0046872">
    <property type="term" value="F:metal ion binding"/>
    <property type="evidence" value="ECO:0007669"/>
    <property type="project" value="UniProtKB-KW"/>
</dbReference>